<protein>
    <submittedName>
        <fullName evidence="2">Uncharacterized protein</fullName>
    </submittedName>
</protein>
<feature type="compositionally biased region" description="Low complexity" evidence="1">
    <location>
        <begin position="76"/>
        <end position="91"/>
    </location>
</feature>
<accession>A0AAN9VDT9</accession>
<dbReference type="AlphaFoldDB" id="A0AAN9VDT9"/>
<comment type="caution">
    <text evidence="2">The sequence shown here is derived from an EMBL/GenBank/DDBJ whole genome shotgun (WGS) entry which is preliminary data.</text>
</comment>
<feature type="compositionally biased region" description="Basic residues" evidence="1">
    <location>
        <begin position="19"/>
        <end position="29"/>
    </location>
</feature>
<sequence length="127" mass="13326">MDDTGRHLTRPAGLENGREKKKKLKKKKFNLYPAGAASCRVAGGEGGRGEVGRGAAGGNGSSGGRGGGRLSRPHGAPARPRAVRAANVPATRNRRRRRWGAVLSPADCSPKINGGVMWSRGRQPCFA</sequence>
<feature type="compositionally biased region" description="Gly residues" evidence="1">
    <location>
        <begin position="52"/>
        <end position="69"/>
    </location>
</feature>
<name>A0AAN9VDT9_9ORTH</name>
<feature type="region of interest" description="Disordered" evidence="1">
    <location>
        <begin position="1"/>
        <end position="98"/>
    </location>
</feature>
<evidence type="ECO:0000313" key="2">
    <source>
        <dbReference type="EMBL" id="KAK7788590.1"/>
    </source>
</evidence>
<keyword evidence="3" id="KW-1185">Reference proteome</keyword>
<evidence type="ECO:0000313" key="3">
    <source>
        <dbReference type="Proteomes" id="UP001378592"/>
    </source>
</evidence>
<reference evidence="2 3" key="1">
    <citation type="submission" date="2024-03" db="EMBL/GenBank/DDBJ databases">
        <title>The genome assembly and annotation of the cricket Gryllus longicercus Weissman &amp; Gray.</title>
        <authorList>
            <person name="Szrajer S."/>
            <person name="Gray D."/>
            <person name="Ylla G."/>
        </authorList>
    </citation>
    <scope>NUCLEOTIDE SEQUENCE [LARGE SCALE GENOMIC DNA]</scope>
    <source>
        <strain evidence="2">DAG 2021-001</strain>
        <tissue evidence="2">Whole body minus gut</tissue>
    </source>
</reference>
<evidence type="ECO:0000256" key="1">
    <source>
        <dbReference type="SAM" id="MobiDB-lite"/>
    </source>
</evidence>
<dbReference type="Proteomes" id="UP001378592">
    <property type="component" value="Unassembled WGS sequence"/>
</dbReference>
<dbReference type="EMBL" id="JAZDUA010001010">
    <property type="protein sequence ID" value="KAK7788590.1"/>
    <property type="molecule type" value="Genomic_DNA"/>
</dbReference>
<proteinExistence type="predicted"/>
<organism evidence="2 3">
    <name type="scientific">Gryllus longicercus</name>
    <dbReference type="NCBI Taxonomy" id="2509291"/>
    <lineage>
        <taxon>Eukaryota</taxon>
        <taxon>Metazoa</taxon>
        <taxon>Ecdysozoa</taxon>
        <taxon>Arthropoda</taxon>
        <taxon>Hexapoda</taxon>
        <taxon>Insecta</taxon>
        <taxon>Pterygota</taxon>
        <taxon>Neoptera</taxon>
        <taxon>Polyneoptera</taxon>
        <taxon>Orthoptera</taxon>
        <taxon>Ensifera</taxon>
        <taxon>Gryllidea</taxon>
        <taxon>Grylloidea</taxon>
        <taxon>Gryllidae</taxon>
        <taxon>Gryllinae</taxon>
        <taxon>Gryllus</taxon>
    </lineage>
</organism>
<gene>
    <name evidence="2" type="ORF">R5R35_007236</name>
</gene>